<reference evidence="2" key="2">
    <citation type="journal article" date="2023" name="Int. J. Mol. Sci.">
        <title>De Novo Assembly and Annotation of 11 Diverse Shrub Willow (Salix) Genomes Reveals Novel Gene Organization in Sex-Linked Regions.</title>
        <authorList>
            <person name="Hyden B."/>
            <person name="Feng K."/>
            <person name="Yates T.B."/>
            <person name="Jawdy S."/>
            <person name="Cereghino C."/>
            <person name="Smart L.B."/>
            <person name="Muchero W."/>
        </authorList>
    </citation>
    <scope>NUCLEOTIDE SEQUENCE</scope>
    <source>
        <tissue evidence="2">Shoot tip</tissue>
    </source>
</reference>
<dbReference type="EMBL" id="JAPFFK010000019">
    <property type="protein sequence ID" value="KAJ6684658.1"/>
    <property type="molecule type" value="Genomic_DNA"/>
</dbReference>
<comment type="caution">
    <text evidence="2">The sequence shown here is derived from an EMBL/GenBank/DDBJ whole genome shotgun (WGS) entry which is preliminary data.</text>
</comment>
<keyword evidence="1" id="KW-0472">Membrane</keyword>
<evidence type="ECO:0000256" key="1">
    <source>
        <dbReference type="SAM" id="Phobius"/>
    </source>
</evidence>
<protein>
    <submittedName>
        <fullName evidence="2">Uncharacterized protein</fullName>
    </submittedName>
</protein>
<accession>A0A9Q0PAG6</accession>
<dbReference type="AlphaFoldDB" id="A0A9Q0PAG6"/>
<sequence length="103" mass="10103">MKPFFSSGSRGVLLGLTGATAGGAGGASSVFLYADILSLVWSIKPLLSPGSRGVSVLRTAYPECADSAGGGGTSSVFLGVGILSLALSIKPFFSSGSRGASVS</sequence>
<proteinExistence type="predicted"/>
<gene>
    <name evidence="2" type="ORF">OIU79_014889</name>
</gene>
<evidence type="ECO:0000313" key="3">
    <source>
        <dbReference type="Proteomes" id="UP001151532"/>
    </source>
</evidence>
<reference evidence="2" key="1">
    <citation type="submission" date="2022-11" db="EMBL/GenBank/DDBJ databases">
        <authorList>
            <person name="Hyden B.L."/>
            <person name="Feng K."/>
            <person name="Yates T."/>
            <person name="Jawdy S."/>
            <person name="Smart L.B."/>
            <person name="Muchero W."/>
        </authorList>
    </citation>
    <scope>NUCLEOTIDE SEQUENCE</scope>
    <source>
        <tissue evidence="2">Shoot tip</tissue>
    </source>
</reference>
<feature type="transmembrane region" description="Helical" evidence="1">
    <location>
        <begin position="76"/>
        <end position="93"/>
    </location>
</feature>
<keyword evidence="1" id="KW-1133">Transmembrane helix</keyword>
<keyword evidence="3" id="KW-1185">Reference proteome</keyword>
<name>A0A9Q0PAG6_SALPP</name>
<keyword evidence="1" id="KW-0812">Transmembrane</keyword>
<organism evidence="2 3">
    <name type="scientific">Salix purpurea</name>
    <name type="common">Purple osier willow</name>
    <dbReference type="NCBI Taxonomy" id="77065"/>
    <lineage>
        <taxon>Eukaryota</taxon>
        <taxon>Viridiplantae</taxon>
        <taxon>Streptophyta</taxon>
        <taxon>Embryophyta</taxon>
        <taxon>Tracheophyta</taxon>
        <taxon>Spermatophyta</taxon>
        <taxon>Magnoliopsida</taxon>
        <taxon>eudicotyledons</taxon>
        <taxon>Gunneridae</taxon>
        <taxon>Pentapetalae</taxon>
        <taxon>rosids</taxon>
        <taxon>fabids</taxon>
        <taxon>Malpighiales</taxon>
        <taxon>Salicaceae</taxon>
        <taxon>Saliceae</taxon>
        <taxon>Salix</taxon>
    </lineage>
</organism>
<evidence type="ECO:0000313" key="2">
    <source>
        <dbReference type="EMBL" id="KAJ6684658.1"/>
    </source>
</evidence>
<dbReference type="Proteomes" id="UP001151532">
    <property type="component" value="Chromosome 2"/>
</dbReference>